<dbReference type="STRING" id="1817883.A3G31_09495"/>
<feature type="domain" description="Teneurin-like YD-shell" evidence="3">
    <location>
        <begin position="856"/>
        <end position="983"/>
    </location>
</feature>
<dbReference type="InterPro" id="IPR045351">
    <property type="entry name" value="DUF6531"/>
</dbReference>
<dbReference type="PANTHER" id="PTHR32305">
    <property type="match status" value="1"/>
</dbReference>
<evidence type="ECO:0000256" key="1">
    <source>
        <dbReference type="ARBA" id="ARBA00022737"/>
    </source>
</evidence>
<accession>A0A1F7SJQ0</accession>
<name>A0A1F7SJQ0_9BACT</name>
<evidence type="ECO:0000313" key="4">
    <source>
        <dbReference type="EMBL" id="OGL53989.1"/>
    </source>
</evidence>
<feature type="domain" description="Teneurin-like YD-shell" evidence="3">
    <location>
        <begin position="1106"/>
        <end position="1252"/>
    </location>
</feature>
<keyword evidence="1" id="KW-0677">Repeat</keyword>
<dbReference type="InterPro" id="IPR050708">
    <property type="entry name" value="T6SS_VgrG/RHS"/>
</dbReference>
<feature type="domain" description="DUF6531" evidence="2">
    <location>
        <begin position="172"/>
        <end position="207"/>
    </location>
</feature>
<dbReference type="InterPro" id="IPR006530">
    <property type="entry name" value="YD"/>
</dbReference>
<evidence type="ECO:0000313" key="5">
    <source>
        <dbReference type="Proteomes" id="UP000178082"/>
    </source>
</evidence>
<reference evidence="4 5" key="1">
    <citation type="journal article" date="2016" name="Nat. Commun.">
        <title>Thousands of microbial genomes shed light on interconnected biogeochemical processes in an aquifer system.</title>
        <authorList>
            <person name="Anantharaman K."/>
            <person name="Brown C.T."/>
            <person name="Hug L.A."/>
            <person name="Sharon I."/>
            <person name="Castelle C.J."/>
            <person name="Probst A.J."/>
            <person name="Thomas B.C."/>
            <person name="Singh A."/>
            <person name="Wilkins M.J."/>
            <person name="Karaoz U."/>
            <person name="Brodie E.L."/>
            <person name="Williams K.H."/>
            <person name="Hubbard S.S."/>
            <person name="Banfield J.F."/>
        </authorList>
    </citation>
    <scope>NUCLEOTIDE SEQUENCE [LARGE SCALE GENOMIC DNA]</scope>
</reference>
<protein>
    <recommendedName>
        <fullName evidence="6">RHS repeat protein</fullName>
    </recommendedName>
</protein>
<evidence type="ECO:0000259" key="2">
    <source>
        <dbReference type="Pfam" id="PF20148"/>
    </source>
</evidence>
<sequence>MKAAGLKTGFIISIFFIILLCPFRLFASGPPVSGLQVTFSSGVDPYGNSRIDVDISWSPWVLMIQCSPNSPPKNALMEYVVTIATSREVKNCISGGVSGGGFLKTNETSYHTSISPDALYFSVSVCAIHILENCQGSTCSPSAEWSHTFSCDYVDLPNMPHDNCTTKLGTAGEPVNVFNGQMYVTHTDFTLPGRGLDLSFTRTYSNRFQIPSQSTLVVSGSKSRGEAKYIERTRVGCLVGGYPFSPLTLDNLSNGIPVGYGWTHSLSQHLDFLLDGKMIKYFDENGTSQYFNQYKNGSTDTFYSPAQSWTTSTLVKNQDDTYTISKEDLHYRFDSSGRLIEISDSYSNQIFLVYDGSGNLTTAIDTLGRQITFQYDANKRLTSIAGPDGTLASYEYSPLGLLTKAIYSDNTNITYQYGDPYDNMNLTKIIDQNGHSYNYTYDNLDRVTEVTRDNSNEKITFSDYNTIKPYYYFYPPDAPVMSAPIQTTTVTNSRGYTTTYSYITKGNGFEGNGLPLMYQISGVGCSSCSEGNQTNIWAPDGNMVSSTDASGMTTKYENYDSRGNPAIIKKAYGTSDEQNESYTYHPVLNRPISVTRRSVLNSGFNKVTIFDYDNDYDNIPNENPTFRISRFVEKGLAKNENGETEAYEYVTTYNYNSLGQLLSVDGPRTDVSDVTTFTYYPDDPFYGYNRSRLFQIIDPSGNIYAYSNYDIYSNPGQVIDANNVATNYTYDSRGRLKTILIETSLTQIFYDPKGNVDYIILPEGNIVDYTYDVVDRLTGITKISSGSAPIESITYTYDTEGNKTSETIRAGDINGTIKSHSDFEYDQWNKLTKIIPSADSPSKFFKFFNLPNGPVSKEKDGNTTDGLWSAEYIYDSMLRLKQIKNLPANFITGFQYDSQNNLTQITDANGNATNYTYDDMGRLVRTQSPDTGVTSYSYDSAGNLISKTDAKGVTASYTFDSANRLTNIDLPGTNDDIIFSYDSISVSKGKGRLTGMNDASGETLYFYDSLGRITKEERDIDYLSYATNYSYDKNGNLTGTIYPSGIFVHYAYDGADRIAGVTITGNQLNSVINAEYIPFGGFSSIAYGNGALTNISYDKQYRVANLAIGNQLSSLSYQYDNNSNITGITDLLAASKTKTFSYDSLNRLTASTQNTGQYFRNYTYDPVGNRLSETKNNNTTTYTYSANRLTSLTRNPQVETRNFSYDSTGNITSDGEKNFIYNQSNRLARVTENGETKGEYVYDGRGKRILKEIKGNWFVYHYDTNGNIMSVSDRNGNTIADYIYIGNERVGMLLPETETEA</sequence>
<comment type="caution">
    <text evidence="4">The sequence shown here is derived from an EMBL/GenBank/DDBJ whole genome shotgun (WGS) entry which is preliminary data.</text>
</comment>
<dbReference type="InterPro" id="IPR056823">
    <property type="entry name" value="TEN-like_YD-shell"/>
</dbReference>
<dbReference type="Pfam" id="PF05593">
    <property type="entry name" value="RHS_repeat"/>
    <property type="match status" value="3"/>
</dbReference>
<dbReference type="Pfam" id="PF20148">
    <property type="entry name" value="DUF6531"/>
    <property type="match status" value="1"/>
</dbReference>
<dbReference type="Proteomes" id="UP000178082">
    <property type="component" value="Unassembled WGS sequence"/>
</dbReference>
<dbReference type="PANTHER" id="PTHR32305:SF15">
    <property type="entry name" value="PROTEIN RHSA-RELATED"/>
    <property type="match status" value="1"/>
</dbReference>
<dbReference type="Pfam" id="PF25023">
    <property type="entry name" value="TEN_YD-shell"/>
    <property type="match status" value="2"/>
</dbReference>
<dbReference type="Gene3D" id="2.180.10.10">
    <property type="entry name" value="RHS repeat-associated core"/>
    <property type="match status" value="4"/>
</dbReference>
<gene>
    <name evidence="4" type="ORF">A3G31_09495</name>
</gene>
<dbReference type="NCBIfam" id="TIGR01643">
    <property type="entry name" value="YD_repeat_2x"/>
    <property type="match status" value="5"/>
</dbReference>
<dbReference type="EMBL" id="MGDI01000018">
    <property type="protein sequence ID" value="OGL53989.1"/>
    <property type="molecule type" value="Genomic_DNA"/>
</dbReference>
<organism evidence="4 5">
    <name type="scientific">Candidatus Schekmanbacteria bacterium RIFCSPLOWO2_12_FULL_38_15</name>
    <dbReference type="NCBI Taxonomy" id="1817883"/>
    <lineage>
        <taxon>Bacteria</taxon>
        <taxon>Candidatus Schekmaniibacteriota</taxon>
    </lineage>
</organism>
<evidence type="ECO:0000259" key="3">
    <source>
        <dbReference type="Pfam" id="PF25023"/>
    </source>
</evidence>
<dbReference type="InterPro" id="IPR031325">
    <property type="entry name" value="RHS_repeat"/>
</dbReference>
<evidence type="ECO:0008006" key="6">
    <source>
        <dbReference type="Google" id="ProtNLM"/>
    </source>
</evidence>
<feature type="non-terminal residue" evidence="4">
    <location>
        <position position="1301"/>
    </location>
</feature>
<proteinExistence type="predicted"/>